<reference evidence="2" key="1">
    <citation type="journal article" date="2005" name="PLoS Biol.">
        <title>The genomes of Oryza sativa: a history of duplications.</title>
        <authorList>
            <person name="Yu J."/>
            <person name="Wang J."/>
            <person name="Lin W."/>
            <person name="Li S."/>
            <person name="Li H."/>
            <person name="Zhou J."/>
            <person name="Ni P."/>
            <person name="Dong W."/>
            <person name="Hu S."/>
            <person name="Zeng C."/>
            <person name="Zhang J."/>
            <person name="Zhang Y."/>
            <person name="Li R."/>
            <person name="Xu Z."/>
            <person name="Li S."/>
            <person name="Li X."/>
            <person name="Zheng H."/>
            <person name="Cong L."/>
            <person name="Lin L."/>
            <person name="Yin J."/>
            <person name="Geng J."/>
            <person name="Li G."/>
            <person name="Shi J."/>
            <person name="Liu J."/>
            <person name="Lv H."/>
            <person name="Li J."/>
            <person name="Wang J."/>
            <person name="Deng Y."/>
            <person name="Ran L."/>
            <person name="Shi X."/>
            <person name="Wang X."/>
            <person name="Wu Q."/>
            <person name="Li C."/>
            <person name="Ren X."/>
            <person name="Wang J."/>
            <person name="Wang X."/>
            <person name="Li D."/>
            <person name="Liu D."/>
            <person name="Zhang X."/>
            <person name="Ji Z."/>
            <person name="Zhao W."/>
            <person name="Sun Y."/>
            <person name="Zhang Z."/>
            <person name="Bao J."/>
            <person name="Han Y."/>
            <person name="Dong L."/>
            <person name="Ji J."/>
            <person name="Chen P."/>
            <person name="Wu S."/>
            <person name="Liu J."/>
            <person name="Xiao Y."/>
            <person name="Bu D."/>
            <person name="Tan J."/>
            <person name="Yang L."/>
            <person name="Ye C."/>
            <person name="Zhang J."/>
            <person name="Xu J."/>
            <person name="Zhou Y."/>
            <person name="Yu Y."/>
            <person name="Zhang B."/>
            <person name="Zhuang S."/>
            <person name="Wei H."/>
            <person name="Liu B."/>
            <person name="Lei M."/>
            <person name="Yu H."/>
            <person name="Li Y."/>
            <person name="Xu H."/>
            <person name="Wei S."/>
            <person name="He X."/>
            <person name="Fang L."/>
            <person name="Zhang Z."/>
            <person name="Zhang Y."/>
            <person name="Huang X."/>
            <person name="Su Z."/>
            <person name="Tong W."/>
            <person name="Li J."/>
            <person name="Tong Z."/>
            <person name="Li S."/>
            <person name="Ye J."/>
            <person name="Wang L."/>
            <person name="Fang L."/>
            <person name="Lei T."/>
            <person name="Chen C."/>
            <person name="Chen H."/>
            <person name="Xu Z."/>
            <person name="Li H."/>
            <person name="Huang H."/>
            <person name="Zhang F."/>
            <person name="Xu H."/>
            <person name="Li N."/>
            <person name="Zhao C."/>
            <person name="Li S."/>
            <person name="Dong L."/>
            <person name="Huang Y."/>
            <person name="Li L."/>
            <person name="Xi Y."/>
            <person name="Qi Q."/>
            <person name="Li W."/>
            <person name="Zhang B."/>
            <person name="Hu W."/>
            <person name="Zhang Y."/>
            <person name="Tian X."/>
            <person name="Jiao Y."/>
            <person name="Liang X."/>
            <person name="Jin J."/>
            <person name="Gao L."/>
            <person name="Zheng W."/>
            <person name="Hao B."/>
            <person name="Liu S."/>
            <person name="Wang W."/>
            <person name="Yuan L."/>
            <person name="Cao M."/>
            <person name="McDermott J."/>
            <person name="Samudrala R."/>
            <person name="Wang J."/>
            <person name="Wong G.K."/>
            <person name="Yang H."/>
        </authorList>
    </citation>
    <scope>NUCLEOTIDE SEQUENCE [LARGE SCALE GENOMIC DNA]</scope>
</reference>
<dbReference type="AlphaFoldDB" id="B9G491"/>
<organism evidence="2">
    <name type="scientific">Oryza sativa subsp. japonica</name>
    <name type="common">Rice</name>
    <dbReference type="NCBI Taxonomy" id="39947"/>
    <lineage>
        <taxon>Eukaryota</taxon>
        <taxon>Viridiplantae</taxon>
        <taxon>Streptophyta</taxon>
        <taxon>Embryophyta</taxon>
        <taxon>Tracheophyta</taxon>
        <taxon>Spermatophyta</taxon>
        <taxon>Magnoliopsida</taxon>
        <taxon>Liliopsida</taxon>
        <taxon>Poales</taxon>
        <taxon>Poaceae</taxon>
        <taxon>BOP clade</taxon>
        <taxon>Oryzoideae</taxon>
        <taxon>Oryzeae</taxon>
        <taxon>Oryzinae</taxon>
        <taxon>Oryza</taxon>
        <taxon>Oryza sativa</taxon>
    </lineage>
</organism>
<evidence type="ECO:0000256" key="1">
    <source>
        <dbReference type="SAM" id="MobiDB-lite"/>
    </source>
</evidence>
<feature type="region of interest" description="Disordered" evidence="1">
    <location>
        <begin position="109"/>
        <end position="138"/>
    </location>
</feature>
<gene>
    <name evidence="2" type="ORF">OsJ_29810</name>
</gene>
<sequence>MRSKAIRSGVPLTSGRLDLRFLGQRTMLRSRARMQRHWCSTTVVEMTLARLLGIKESTPVGDTWGWRRRCLAVKSMSPDPDLVEDGSDGRGTKEATLASWWMGKRIQAFRGRGRRKRERGGDGGRRDKDETGRERETH</sequence>
<protein>
    <submittedName>
        <fullName evidence="2">Uncharacterized protein</fullName>
    </submittedName>
</protein>
<dbReference type="EMBL" id="CM000146">
    <property type="protein sequence ID" value="EEE69939.1"/>
    <property type="molecule type" value="Genomic_DNA"/>
</dbReference>
<dbReference type="Proteomes" id="UP000007752">
    <property type="component" value="Chromosome 9"/>
</dbReference>
<evidence type="ECO:0000313" key="2">
    <source>
        <dbReference type="EMBL" id="EEE69939.1"/>
    </source>
</evidence>
<proteinExistence type="predicted"/>
<name>B9G491_ORYSJ</name>
<accession>B9G491</accession>
<feature type="compositionally biased region" description="Basic and acidic residues" evidence="1">
    <location>
        <begin position="119"/>
        <end position="138"/>
    </location>
</feature>
<reference evidence="2" key="2">
    <citation type="submission" date="2008-12" db="EMBL/GenBank/DDBJ databases">
        <title>Improved gene annotation of the rice (Oryza sativa) genomes.</title>
        <authorList>
            <person name="Wang J."/>
            <person name="Li R."/>
            <person name="Fan W."/>
            <person name="Huang Q."/>
            <person name="Zhang J."/>
            <person name="Zhou Y."/>
            <person name="Hu Y."/>
            <person name="Zi S."/>
            <person name="Li J."/>
            <person name="Ni P."/>
            <person name="Zheng H."/>
            <person name="Zhang Y."/>
            <person name="Zhao M."/>
            <person name="Hao Q."/>
            <person name="McDermott J."/>
            <person name="Samudrala R."/>
            <person name="Kristiansen K."/>
            <person name="Wong G.K.-S."/>
        </authorList>
    </citation>
    <scope>NUCLEOTIDE SEQUENCE</scope>
</reference>